<dbReference type="EMBL" id="CP016366">
    <property type="protein sequence ID" value="APG49151.1"/>
    <property type="molecule type" value="Genomic_DNA"/>
</dbReference>
<keyword evidence="1" id="KW-1133">Transmembrane helix</keyword>
<keyword evidence="1" id="KW-0472">Membrane</keyword>
<name>A0A1L3IAQ8_9RHOB</name>
<dbReference type="Proteomes" id="UP000183859">
    <property type="component" value="Plasmid pP97_b"/>
</dbReference>
<feature type="transmembrane region" description="Helical" evidence="1">
    <location>
        <begin position="21"/>
        <end position="47"/>
    </location>
</feature>
<organism evidence="2 3">
    <name type="scientific">Phaeobacter porticola</name>
    <dbReference type="NCBI Taxonomy" id="1844006"/>
    <lineage>
        <taxon>Bacteria</taxon>
        <taxon>Pseudomonadati</taxon>
        <taxon>Pseudomonadota</taxon>
        <taxon>Alphaproteobacteria</taxon>
        <taxon>Rhodobacterales</taxon>
        <taxon>Roseobacteraceae</taxon>
        <taxon>Phaeobacter</taxon>
    </lineage>
</organism>
<evidence type="ECO:0000313" key="3">
    <source>
        <dbReference type="Proteomes" id="UP000183859"/>
    </source>
</evidence>
<gene>
    <name evidence="2" type="ORF">PhaeoP97_03801</name>
</gene>
<proteinExistence type="predicted"/>
<keyword evidence="2" id="KW-0614">Plasmid</keyword>
<evidence type="ECO:0000256" key="1">
    <source>
        <dbReference type="SAM" id="Phobius"/>
    </source>
</evidence>
<dbReference type="AlphaFoldDB" id="A0A1L3IAQ8"/>
<geneLocation type="plasmid" evidence="3">
    <name>pp97_b</name>
</geneLocation>
<accession>A0A1L3IAQ8</accession>
<dbReference type="RefSeq" id="WP_157891276.1">
    <property type="nucleotide sequence ID" value="NZ_CP016366.1"/>
</dbReference>
<evidence type="ECO:0000313" key="2">
    <source>
        <dbReference type="EMBL" id="APG49151.1"/>
    </source>
</evidence>
<keyword evidence="1" id="KW-0812">Transmembrane</keyword>
<sequence length="76" mass="8405">MFKKLWSKIFSLPKFESKAEAFFAKHSVTQTVLGAIAIFITITIGYFSLVKPGTVVKGIDELIVNRHAKLTHLGGL</sequence>
<reference evidence="3" key="1">
    <citation type="submission" date="2016-07" db="EMBL/GenBank/DDBJ databases">
        <title>Phaeobacter portensis sp. nov., a tropodithietic acid producing bacterium isolated from a German harbor.</title>
        <authorList>
            <person name="Freese H.M."/>
            <person name="Bunk B."/>
            <person name="Breider S."/>
            <person name="Brinkhoff T."/>
        </authorList>
    </citation>
    <scope>NUCLEOTIDE SEQUENCE [LARGE SCALE GENOMIC DNA]</scope>
    <source>
        <strain evidence="3">P97</strain>
        <plasmid evidence="3">pp97_b</plasmid>
    </source>
</reference>
<keyword evidence="3" id="KW-1185">Reference proteome</keyword>
<protein>
    <submittedName>
        <fullName evidence="2">Uncharacterized protein</fullName>
    </submittedName>
</protein>
<dbReference type="KEGG" id="php:PhaeoP97_03801"/>